<dbReference type="OrthoDB" id="345951at2759"/>
<evidence type="ECO:0000313" key="4">
    <source>
        <dbReference type="Proteomes" id="UP000030754"/>
    </source>
</evidence>
<organism evidence="3 4">
    <name type="scientific">Eimeria necatrix</name>
    <dbReference type="NCBI Taxonomy" id="51315"/>
    <lineage>
        <taxon>Eukaryota</taxon>
        <taxon>Sar</taxon>
        <taxon>Alveolata</taxon>
        <taxon>Apicomplexa</taxon>
        <taxon>Conoidasida</taxon>
        <taxon>Coccidia</taxon>
        <taxon>Eucoccidiorida</taxon>
        <taxon>Eimeriorina</taxon>
        <taxon>Eimeriidae</taxon>
        <taxon>Eimeria</taxon>
    </lineage>
</organism>
<dbReference type="VEuPathDB" id="ToxoDB:ENH_00051650"/>
<evidence type="ECO:0000313" key="3">
    <source>
        <dbReference type="EMBL" id="CDJ68309.1"/>
    </source>
</evidence>
<dbReference type="RefSeq" id="XP_013436776.1">
    <property type="nucleotide sequence ID" value="XM_013581322.1"/>
</dbReference>
<feature type="transmembrane region" description="Helical" evidence="2">
    <location>
        <begin position="12"/>
        <end position="32"/>
    </location>
</feature>
<feature type="transmembrane region" description="Helical" evidence="2">
    <location>
        <begin position="109"/>
        <end position="131"/>
    </location>
</feature>
<keyword evidence="2" id="KW-1133">Transmembrane helix</keyword>
<dbReference type="Gene3D" id="3.40.30.10">
    <property type="entry name" value="Glutaredoxin"/>
    <property type="match status" value="1"/>
</dbReference>
<feature type="region of interest" description="Disordered" evidence="1">
    <location>
        <begin position="54"/>
        <end position="73"/>
    </location>
</feature>
<dbReference type="InterPro" id="IPR036249">
    <property type="entry name" value="Thioredoxin-like_sf"/>
</dbReference>
<proteinExistence type="predicted"/>
<gene>
    <name evidence="3" type="ORF">ENH_00051650</name>
</gene>
<evidence type="ECO:0000256" key="1">
    <source>
        <dbReference type="SAM" id="MobiDB-lite"/>
    </source>
</evidence>
<dbReference type="EMBL" id="HG725527">
    <property type="protein sequence ID" value="CDJ68309.1"/>
    <property type="molecule type" value="Genomic_DNA"/>
</dbReference>
<dbReference type="SUPFAM" id="SSF52833">
    <property type="entry name" value="Thioredoxin-like"/>
    <property type="match status" value="1"/>
</dbReference>
<reference evidence="3" key="2">
    <citation type="submission" date="2013-10" db="EMBL/GenBank/DDBJ databases">
        <authorList>
            <person name="Aslett M."/>
        </authorList>
    </citation>
    <scope>NUCLEOTIDE SEQUENCE [LARGE SCALE GENOMIC DNA]</scope>
    <source>
        <strain evidence="3">Houghton</strain>
    </source>
</reference>
<evidence type="ECO:0008006" key="5">
    <source>
        <dbReference type="Google" id="ProtNLM"/>
    </source>
</evidence>
<name>U6N0M9_9EIME</name>
<reference evidence="3" key="1">
    <citation type="submission" date="2013-10" db="EMBL/GenBank/DDBJ databases">
        <title>Genomic analysis of the causative agents of coccidiosis in chickens.</title>
        <authorList>
            <person name="Reid A.J."/>
            <person name="Blake D."/>
            <person name="Billington K."/>
            <person name="Browne H."/>
            <person name="Dunn M."/>
            <person name="Hung S."/>
            <person name="Kawahara F."/>
            <person name="Miranda-Saavedra D."/>
            <person name="Mourier T."/>
            <person name="Nagra H."/>
            <person name="Otto T.D."/>
            <person name="Rawlings N."/>
            <person name="Sanchez A."/>
            <person name="Sanders M."/>
            <person name="Subramaniam C."/>
            <person name="Tay Y."/>
            <person name="Dear P."/>
            <person name="Doerig C."/>
            <person name="Gruber A."/>
            <person name="Parkinson J."/>
            <person name="Shirley M."/>
            <person name="Wan K.L."/>
            <person name="Berriman M."/>
            <person name="Tomley F."/>
            <person name="Pain A."/>
        </authorList>
    </citation>
    <scope>NUCLEOTIDE SEQUENCE [LARGE SCALE GENOMIC DNA]</scope>
    <source>
        <strain evidence="3">Houghton</strain>
    </source>
</reference>
<dbReference type="AlphaFoldDB" id="U6N0M9"/>
<keyword evidence="2" id="KW-0472">Membrane</keyword>
<evidence type="ECO:0000256" key="2">
    <source>
        <dbReference type="SAM" id="Phobius"/>
    </source>
</evidence>
<dbReference type="Proteomes" id="UP000030754">
    <property type="component" value="Unassembled WGS sequence"/>
</dbReference>
<keyword evidence="2" id="KW-0812">Transmembrane</keyword>
<sequence length="243" mass="27036">MNFKTWIPCSRGVNVLLLLINVVIILTIQGSAEAPVHEESGELIRTELQETGQELHNGGDASPVRAPASDPKATSVERLTVEDEPYLIKQVRESQLQGDKKPRGSSVLLLNRLVSMGLLASIIVLTGLVLWEVYNYVGDTSDPLKDAGDASWVPAMIEDMLRQGKSLAFVVRKCKYCGIGLRALRRAGKDTVAIMVEGHPYQRTITRYLRTKYGSRGFPFFIIDGQRYGYVSKIKEYLAEEAH</sequence>
<accession>U6N0M9</accession>
<protein>
    <recommendedName>
        <fullName evidence="5">Glutaredoxin domain-containing protein</fullName>
    </recommendedName>
</protein>
<keyword evidence="4" id="KW-1185">Reference proteome</keyword>
<dbReference type="GeneID" id="25475312"/>